<sequence>MTTKTAINIKEKGKGTRLGELGRIEIISGGALAAGEGRVVAGTAAIITVGAVTGYH</sequence>
<proteinExistence type="predicted"/>
<protein>
    <submittedName>
        <fullName evidence="1">Uncharacterized protein</fullName>
    </submittedName>
</protein>
<dbReference type="AlphaFoldDB" id="A0A6G7GJR8"/>
<dbReference type="EMBL" id="CP049055">
    <property type="protein sequence ID" value="QII09796.1"/>
    <property type="molecule type" value="Genomic_DNA"/>
</dbReference>
<accession>A0A6G7GJR8</accession>
<organism evidence="1 2">
    <name type="scientific">Kuenenia stuttgartiensis</name>
    <dbReference type="NCBI Taxonomy" id="174633"/>
    <lineage>
        <taxon>Bacteria</taxon>
        <taxon>Pseudomonadati</taxon>
        <taxon>Planctomycetota</taxon>
        <taxon>Candidatus Brocadiia</taxon>
        <taxon>Candidatus Brocadiales</taxon>
        <taxon>Candidatus Brocadiaceae</taxon>
        <taxon>Candidatus Kuenenia</taxon>
    </lineage>
</organism>
<gene>
    <name evidence="1" type="ORF">KsCSTR_04170</name>
</gene>
<dbReference type="Proteomes" id="UP000501926">
    <property type="component" value="Chromosome"/>
</dbReference>
<name>A0A6G7GJR8_KUEST</name>
<evidence type="ECO:0000313" key="1">
    <source>
        <dbReference type="EMBL" id="QII09796.1"/>
    </source>
</evidence>
<evidence type="ECO:0000313" key="2">
    <source>
        <dbReference type="Proteomes" id="UP000501926"/>
    </source>
</evidence>
<reference evidence="1 2" key="1">
    <citation type="submission" date="2020-02" db="EMBL/GenBank/DDBJ databases">
        <title>Newly sequenced genome of strain CSTR1 showed variability in Candidatus Kuenenia stuttgartiensis genomes.</title>
        <authorList>
            <person name="Ding C."/>
            <person name="Adrian L."/>
        </authorList>
    </citation>
    <scope>NUCLEOTIDE SEQUENCE [LARGE SCALE GENOMIC DNA]</scope>
    <source>
        <strain evidence="1 2">CSTR1</strain>
    </source>
</reference>